<dbReference type="CDD" id="cd18008">
    <property type="entry name" value="DEXDc_SHPRH-like"/>
    <property type="match status" value="1"/>
</dbReference>
<dbReference type="InterPro" id="IPR014905">
    <property type="entry name" value="HIRAN"/>
</dbReference>
<organism evidence="19 20">
    <name type="scientific">Candida oxycetoniae</name>
    <dbReference type="NCBI Taxonomy" id="497107"/>
    <lineage>
        <taxon>Eukaryota</taxon>
        <taxon>Fungi</taxon>
        <taxon>Dikarya</taxon>
        <taxon>Ascomycota</taxon>
        <taxon>Saccharomycotina</taxon>
        <taxon>Pichiomycetes</taxon>
        <taxon>Debaryomycetaceae</taxon>
        <taxon>Candida/Lodderomyces clade</taxon>
        <taxon>Candida</taxon>
    </lineage>
</organism>
<dbReference type="InterPro" id="IPR038718">
    <property type="entry name" value="SNF2-like_sf"/>
</dbReference>
<keyword evidence="6" id="KW-0227">DNA damage</keyword>
<feature type="region of interest" description="Disordered" evidence="15">
    <location>
        <begin position="1"/>
        <end position="50"/>
    </location>
</feature>
<dbReference type="PANTHER" id="PTHR45626">
    <property type="entry name" value="TRANSCRIPTION TERMINATION FACTOR 2-RELATED"/>
    <property type="match status" value="1"/>
</dbReference>
<evidence type="ECO:0000256" key="10">
    <source>
        <dbReference type="ARBA" id="ARBA00022833"/>
    </source>
</evidence>
<dbReference type="AlphaFoldDB" id="A0AAI9WW52"/>
<comment type="caution">
    <text evidence="19">The sequence shown here is derived from an EMBL/GenBank/DDBJ whole genome shotgun (WGS) entry which is preliminary data.</text>
</comment>
<dbReference type="GO" id="GO:0008270">
    <property type="term" value="F:zinc ion binding"/>
    <property type="evidence" value="ECO:0007669"/>
    <property type="project" value="UniProtKB-KW"/>
</dbReference>
<evidence type="ECO:0000256" key="11">
    <source>
        <dbReference type="ARBA" id="ARBA00022840"/>
    </source>
</evidence>
<feature type="domain" description="Helicase ATP-binding" evidence="17">
    <location>
        <begin position="521"/>
        <end position="716"/>
    </location>
</feature>
<keyword evidence="12" id="KW-0234">DNA repair</keyword>
<dbReference type="EMBL" id="JAHUZD010000149">
    <property type="protein sequence ID" value="KAI3402377.2"/>
    <property type="molecule type" value="Genomic_DNA"/>
</dbReference>
<dbReference type="InterPro" id="IPR013083">
    <property type="entry name" value="Znf_RING/FYVE/PHD"/>
</dbReference>
<keyword evidence="7 14" id="KW-0863">Zinc-finger</keyword>
<evidence type="ECO:0000313" key="20">
    <source>
        <dbReference type="Proteomes" id="UP001202479"/>
    </source>
</evidence>
<dbReference type="InterPro" id="IPR001841">
    <property type="entry name" value="Znf_RING"/>
</dbReference>
<evidence type="ECO:0000256" key="1">
    <source>
        <dbReference type="ARBA" id="ARBA00004123"/>
    </source>
</evidence>
<evidence type="ECO:0000256" key="4">
    <source>
        <dbReference type="ARBA" id="ARBA00022723"/>
    </source>
</evidence>
<evidence type="ECO:0000256" key="8">
    <source>
        <dbReference type="ARBA" id="ARBA00022801"/>
    </source>
</evidence>
<evidence type="ECO:0000256" key="15">
    <source>
        <dbReference type="SAM" id="MobiDB-lite"/>
    </source>
</evidence>
<dbReference type="Pfam" id="PF00271">
    <property type="entry name" value="Helicase_C"/>
    <property type="match status" value="1"/>
</dbReference>
<dbReference type="SUPFAM" id="SSF57850">
    <property type="entry name" value="RING/U-box"/>
    <property type="match status" value="1"/>
</dbReference>
<evidence type="ECO:0000259" key="16">
    <source>
        <dbReference type="PROSITE" id="PS50089"/>
    </source>
</evidence>
<dbReference type="InterPro" id="IPR027417">
    <property type="entry name" value="P-loop_NTPase"/>
</dbReference>
<keyword evidence="13" id="KW-0539">Nucleus</keyword>
<protein>
    <recommendedName>
        <fullName evidence="3">DNA repair protein RAD5</fullName>
    </recommendedName>
</protein>
<dbReference type="Gene3D" id="3.40.50.300">
    <property type="entry name" value="P-loop containing nucleotide triphosphate hydrolases"/>
    <property type="match status" value="2"/>
</dbReference>
<dbReference type="RefSeq" id="XP_049178126.1">
    <property type="nucleotide sequence ID" value="XM_049326260.1"/>
</dbReference>
<dbReference type="InterPro" id="IPR017907">
    <property type="entry name" value="Znf_RING_CS"/>
</dbReference>
<dbReference type="PROSITE" id="PS51194">
    <property type="entry name" value="HELICASE_CTER"/>
    <property type="match status" value="1"/>
</dbReference>
<dbReference type="GO" id="GO:0008094">
    <property type="term" value="F:ATP-dependent activity, acting on DNA"/>
    <property type="evidence" value="ECO:0007669"/>
    <property type="project" value="TreeGrafter"/>
</dbReference>
<keyword evidence="5" id="KW-0547">Nucleotide-binding</keyword>
<dbReference type="Gene3D" id="3.30.40.10">
    <property type="entry name" value="Zinc/RING finger domain, C3HC4 (zinc finger)"/>
    <property type="match status" value="1"/>
</dbReference>
<evidence type="ECO:0000256" key="14">
    <source>
        <dbReference type="PROSITE-ProRule" id="PRU00175"/>
    </source>
</evidence>
<dbReference type="PROSITE" id="PS50089">
    <property type="entry name" value="ZF_RING_2"/>
    <property type="match status" value="1"/>
</dbReference>
<dbReference type="GO" id="GO:0005634">
    <property type="term" value="C:nucleus"/>
    <property type="evidence" value="ECO:0007669"/>
    <property type="project" value="UniProtKB-SubCell"/>
</dbReference>
<proteinExistence type="inferred from homology"/>
<dbReference type="InterPro" id="IPR001650">
    <property type="entry name" value="Helicase_C-like"/>
</dbReference>
<keyword evidence="4" id="KW-0479">Metal-binding</keyword>
<dbReference type="GO" id="GO:0003676">
    <property type="term" value="F:nucleic acid binding"/>
    <property type="evidence" value="ECO:0007669"/>
    <property type="project" value="InterPro"/>
</dbReference>
<feature type="domain" description="RING-type" evidence="16">
    <location>
        <begin position="889"/>
        <end position="936"/>
    </location>
</feature>
<keyword evidence="8" id="KW-0378">Hydrolase</keyword>
<evidence type="ECO:0000256" key="2">
    <source>
        <dbReference type="ARBA" id="ARBA00007025"/>
    </source>
</evidence>
<dbReference type="GO" id="GO:0006281">
    <property type="term" value="P:DNA repair"/>
    <property type="evidence" value="ECO:0007669"/>
    <property type="project" value="UniProtKB-KW"/>
</dbReference>
<reference evidence="19" key="1">
    <citation type="journal article" date="2022" name="DNA Res.">
        <title>Genome analysis of five recently described species of the CUG-Ser clade uncovers Candida theae as a new hybrid lineage with pathogenic potential in the Candida parapsilosis species complex.</title>
        <authorList>
            <person name="Mixao V."/>
            <person name="Del Olmo V."/>
            <person name="Hegedusova E."/>
            <person name="Saus E."/>
            <person name="Pryszcz L."/>
            <person name="Cillingova A."/>
            <person name="Nosek J."/>
            <person name="Gabaldon T."/>
        </authorList>
    </citation>
    <scope>NUCLEOTIDE SEQUENCE</scope>
    <source>
        <strain evidence="19">CBS 10844</strain>
    </source>
</reference>
<evidence type="ECO:0000256" key="7">
    <source>
        <dbReference type="ARBA" id="ARBA00022771"/>
    </source>
</evidence>
<dbReference type="GO" id="GO:0004386">
    <property type="term" value="F:helicase activity"/>
    <property type="evidence" value="ECO:0007669"/>
    <property type="project" value="UniProtKB-KW"/>
</dbReference>
<evidence type="ECO:0000256" key="6">
    <source>
        <dbReference type="ARBA" id="ARBA00022763"/>
    </source>
</evidence>
<comment type="subcellular location">
    <subcellularLocation>
        <location evidence="1">Nucleus</location>
    </subcellularLocation>
</comment>
<dbReference type="SMART" id="SM00184">
    <property type="entry name" value="RING"/>
    <property type="match status" value="1"/>
</dbReference>
<evidence type="ECO:0000256" key="3">
    <source>
        <dbReference type="ARBA" id="ARBA00013412"/>
    </source>
</evidence>
<dbReference type="SMART" id="SM00910">
    <property type="entry name" value="HIRAN"/>
    <property type="match status" value="1"/>
</dbReference>
<evidence type="ECO:0000256" key="5">
    <source>
        <dbReference type="ARBA" id="ARBA00022741"/>
    </source>
</evidence>
<gene>
    <name evidence="19" type="ORF">KGF56_004785</name>
</gene>
<evidence type="ECO:0000256" key="9">
    <source>
        <dbReference type="ARBA" id="ARBA00022806"/>
    </source>
</evidence>
<dbReference type="InterPro" id="IPR050628">
    <property type="entry name" value="SNF2_RAD54_helicase_TF"/>
</dbReference>
<dbReference type="CDD" id="cd18793">
    <property type="entry name" value="SF2_C_SNF"/>
    <property type="match status" value="1"/>
</dbReference>
<evidence type="ECO:0000256" key="12">
    <source>
        <dbReference type="ARBA" id="ARBA00023204"/>
    </source>
</evidence>
<evidence type="ECO:0000256" key="13">
    <source>
        <dbReference type="ARBA" id="ARBA00023242"/>
    </source>
</evidence>
<dbReference type="SUPFAM" id="SSF52540">
    <property type="entry name" value="P-loop containing nucleoside triphosphate hydrolases"/>
    <property type="match status" value="2"/>
</dbReference>
<keyword evidence="9" id="KW-0347">Helicase</keyword>
<accession>A0AAI9WW52</accession>
<dbReference type="PROSITE" id="PS00518">
    <property type="entry name" value="ZF_RING_1"/>
    <property type="match status" value="1"/>
</dbReference>
<feature type="compositionally biased region" description="Basic and acidic residues" evidence="15">
    <location>
        <begin position="14"/>
        <end position="32"/>
    </location>
</feature>
<dbReference type="GeneID" id="73382398"/>
<comment type="similarity">
    <text evidence="2">Belongs to the SNF2/RAD54 helicase family.</text>
</comment>
<dbReference type="InterPro" id="IPR049730">
    <property type="entry name" value="SNF2/RAD54-like_C"/>
</dbReference>
<dbReference type="InterPro" id="IPR014001">
    <property type="entry name" value="Helicase_ATP-bd"/>
</dbReference>
<evidence type="ECO:0000313" key="19">
    <source>
        <dbReference type="EMBL" id="KAI3402377.2"/>
    </source>
</evidence>
<dbReference type="InterPro" id="IPR000330">
    <property type="entry name" value="SNF2_N"/>
</dbReference>
<dbReference type="PANTHER" id="PTHR45626:SF22">
    <property type="entry name" value="DNA REPAIR PROTEIN RAD5"/>
    <property type="match status" value="1"/>
</dbReference>
<dbReference type="Pfam" id="PF00176">
    <property type="entry name" value="SNF2-rel_dom"/>
    <property type="match status" value="1"/>
</dbReference>
<keyword evidence="11" id="KW-0067">ATP-binding</keyword>
<name>A0AAI9WW52_9ASCO</name>
<dbReference type="InterPro" id="IPR018957">
    <property type="entry name" value="Znf_C3HC4_RING-type"/>
</dbReference>
<dbReference type="Pfam" id="PF00097">
    <property type="entry name" value="zf-C3HC4"/>
    <property type="match status" value="1"/>
</dbReference>
<evidence type="ECO:0000259" key="17">
    <source>
        <dbReference type="PROSITE" id="PS51192"/>
    </source>
</evidence>
<dbReference type="Gene3D" id="3.40.50.10810">
    <property type="entry name" value="Tandem AAA-ATPase domain"/>
    <property type="match status" value="1"/>
</dbReference>
<dbReference type="Pfam" id="PF08797">
    <property type="entry name" value="HIRAN"/>
    <property type="match status" value="1"/>
</dbReference>
<dbReference type="PROSITE" id="PS51192">
    <property type="entry name" value="HELICASE_ATP_BIND_1"/>
    <property type="match status" value="1"/>
</dbReference>
<keyword evidence="20" id="KW-1185">Reference proteome</keyword>
<feature type="compositionally biased region" description="Acidic residues" evidence="15">
    <location>
        <begin position="36"/>
        <end position="50"/>
    </location>
</feature>
<evidence type="ECO:0000259" key="18">
    <source>
        <dbReference type="PROSITE" id="PS51194"/>
    </source>
</evidence>
<dbReference type="Proteomes" id="UP001202479">
    <property type="component" value="Unassembled WGS sequence"/>
</dbReference>
<keyword evidence="10" id="KW-0862">Zinc</keyword>
<sequence length="1160" mass="133782">MQIRKTRFFLPQTTEKEVKKEPSSPPRSKEKSLFVSDEEEEEEVKDENEDTNAHYCQVSQTQLAVITIEKFAKGLKAVVGDVSPVILNYLYNKYSTSEKSVQAATEELFTNPPDVDELLQQDEFTRRQLQHPVLHTSASETNTNVELQSQKRKLESDLKIQENGLHKRVQLTQERGEEKEGKELKEEVEKNDTQSWRKYVGTIEVQAWATRPTIKPLNYKSSLVVKRLIPRNSSMQKSSIIRLCSNDREIGRLPEDLTRIFSPLIDLNIADFDATVLETTKKRLSTGDSFFVQIEIYLKDTGFVKNIEEVLNQAPTKKGVNFNFATESEGEAALRLRQFAVSNLFDRLKLKPLKLNSESKIEDSIDSQVITADVSFDSEDEEPVDEVNLDQLKQFYQANNQSKVLESLPDTTTPPKENFKLKLREYQKHGLSWMLAREKEIDVLEQCSGGQELSIESRKSIEETGTMNPLWRKYRWPTSSETISQDIPHTQYATQSQSQSSSSSPCFYANLYNGELSLERPIIKTSVKGGILADEMGLGKTIATLALINSVPYDTSGGASNDRRYASQTTLIVVPMSLLAQWKEEFDTANNNPNHVCHLYYGDDTSTDLMSVLCNIKRGSTKMPIVVLTTYGTVLSEYTRISKNRNFKGDLPKIGLYSVRFFRIILDEGHNIRNRNTKTAKSVYELQSSRKWVLTGTPIVNRLDDLYSLVKFLELDPWNNFSYWKTFVTLPFEQKKISQTLDVIKSILEPIFLRRTKNQKKNGKPLVELPEKEVIIEEIKFNDQESKLYQWFKTRAYESFAEGVKSGQLLRQYTQILTHILRLRQVCCHVDLIGGAHEMDDEVIDLEADEEMKKFLKSIKEHSQRFVNDTEVKQKMYQLYECVKEENECSICTTSPIPYSELTLTPCGHTFCISCILEHLEFQSDLHKKKLCPNCREPISKYKLFRLRNQHTTSNEIRFHTQQRDGPSKEYDFQIYLYDPNRSSSKIQALIRHLKQLQQQSPNSKVIVFSQFASYLDIMETDLKLTSDNFVVYKFDGRLNMNDRSKLLKSFTEPITGGKISILLLSLKAGGVGLNLTTASRAFMMDPWWSPSIEDQAIDRIHRIGQNETVKVVRFIMENSIETKMLRIQERKKQIGEAVGVEEEERRRRRIEEIQILFEE</sequence>
<dbReference type="SMART" id="SM00487">
    <property type="entry name" value="DEXDc"/>
    <property type="match status" value="1"/>
</dbReference>
<dbReference type="SMART" id="SM00490">
    <property type="entry name" value="HELICc"/>
    <property type="match status" value="1"/>
</dbReference>
<dbReference type="GO" id="GO:0005524">
    <property type="term" value="F:ATP binding"/>
    <property type="evidence" value="ECO:0007669"/>
    <property type="project" value="UniProtKB-KW"/>
</dbReference>
<feature type="domain" description="Helicase C-terminal" evidence="18">
    <location>
        <begin position="989"/>
        <end position="1147"/>
    </location>
</feature>
<dbReference type="GO" id="GO:0016818">
    <property type="term" value="F:hydrolase activity, acting on acid anhydrides, in phosphorus-containing anhydrides"/>
    <property type="evidence" value="ECO:0007669"/>
    <property type="project" value="InterPro"/>
</dbReference>